<protein>
    <recommendedName>
        <fullName evidence="2">DnaJ homologue subfamily C member 28 conserved domain-containing protein</fullName>
    </recommendedName>
</protein>
<name>A0A067ML30_BOTB1</name>
<dbReference type="InterPro" id="IPR018961">
    <property type="entry name" value="DnaJ_homolog_subfam-C_membr-28"/>
</dbReference>
<dbReference type="HOGENOM" id="CLU_032666_0_0_1"/>
<evidence type="ECO:0000256" key="1">
    <source>
        <dbReference type="SAM" id="MobiDB-lite"/>
    </source>
</evidence>
<organism evidence="3 4">
    <name type="scientific">Botryobasidium botryosum (strain FD-172 SS1)</name>
    <dbReference type="NCBI Taxonomy" id="930990"/>
    <lineage>
        <taxon>Eukaryota</taxon>
        <taxon>Fungi</taxon>
        <taxon>Dikarya</taxon>
        <taxon>Basidiomycota</taxon>
        <taxon>Agaricomycotina</taxon>
        <taxon>Agaricomycetes</taxon>
        <taxon>Cantharellales</taxon>
        <taxon>Botryobasidiaceae</taxon>
        <taxon>Botryobasidium</taxon>
    </lineage>
</organism>
<feature type="compositionally biased region" description="Polar residues" evidence="1">
    <location>
        <begin position="132"/>
        <end position="143"/>
    </location>
</feature>
<gene>
    <name evidence="3" type="ORF">BOTBODRAFT_65492</name>
</gene>
<dbReference type="InParanoid" id="A0A067ML30"/>
<feature type="region of interest" description="Disordered" evidence="1">
    <location>
        <begin position="105"/>
        <end position="191"/>
    </location>
</feature>
<feature type="domain" description="DnaJ homologue subfamily C member 28 conserved" evidence="2">
    <location>
        <begin position="217"/>
        <end position="287"/>
    </location>
</feature>
<reference evidence="4" key="1">
    <citation type="journal article" date="2014" name="Proc. Natl. Acad. Sci. U.S.A.">
        <title>Extensive sampling of basidiomycete genomes demonstrates inadequacy of the white-rot/brown-rot paradigm for wood decay fungi.</title>
        <authorList>
            <person name="Riley R."/>
            <person name="Salamov A.A."/>
            <person name="Brown D.W."/>
            <person name="Nagy L.G."/>
            <person name="Floudas D."/>
            <person name="Held B.W."/>
            <person name="Levasseur A."/>
            <person name="Lombard V."/>
            <person name="Morin E."/>
            <person name="Otillar R."/>
            <person name="Lindquist E.A."/>
            <person name="Sun H."/>
            <person name="LaButti K.M."/>
            <person name="Schmutz J."/>
            <person name="Jabbour D."/>
            <person name="Luo H."/>
            <person name="Baker S.E."/>
            <person name="Pisabarro A.G."/>
            <person name="Walton J.D."/>
            <person name="Blanchette R.A."/>
            <person name="Henrissat B."/>
            <person name="Martin F."/>
            <person name="Cullen D."/>
            <person name="Hibbett D.S."/>
            <person name="Grigoriev I.V."/>
        </authorList>
    </citation>
    <scope>NUCLEOTIDE SEQUENCE [LARGE SCALE GENOMIC DNA]</scope>
    <source>
        <strain evidence="4">FD-172 SS1</strain>
    </source>
</reference>
<feature type="compositionally biased region" description="Basic and acidic residues" evidence="1">
    <location>
        <begin position="174"/>
        <end position="183"/>
    </location>
</feature>
<evidence type="ECO:0000313" key="4">
    <source>
        <dbReference type="Proteomes" id="UP000027195"/>
    </source>
</evidence>
<feature type="compositionally biased region" description="Polar residues" evidence="1">
    <location>
        <begin position="113"/>
        <end position="124"/>
    </location>
</feature>
<keyword evidence="4" id="KW-1185">Reference proteome</keyword>
<evidence type="ECO:0000313" key="3">
    <source>
        <dbReference type="EMBL" id="KDQ15415.1"/>
    </source>
</evidence>
<dbReference type="OrthoDB" id="547796at2759"/>
<dbReference type="Pfam" id="PF09350">
    <property type="entry name" value="DJC28_CD"/>
    <property type="match status" value="1"/>
</dbReference>
<dbReference type="AlphaFoldDB" id="A0A067ML30"/>
<evidence type="ECO:0000259" key="2">
    <source>
        <dbReference type="Pfam" id="PF09350"/>
    </source>
</evidence>
<dbReference type="PANTHER" id="PTHR39394">
    <property type="entry name" value="YALI0E31793P"/>
    <property type="match status" value="1"/>
</dbReference>
<sequence>MILRFHRRALALARAARGHHGTARLAQDHRASTKLFADAALEENNPENQVSGSNSPQELQQHKNWTGDESVGDAVLRMLVDKYKPLRTGTIRTAEEKIRQGLVLPPIHDIPHPSTSNAPASPTRASEEHQPWMTTFNPPSHASTPLVRTGRISTSPSAAKPNAAPEKSSYSALKQEKRKKEIGRLGTAKESSLDYRLGKGEARPRLNPVSVQGWANLVEDRIERARAAGQFNNIKGKGQPLPRDMAERNPFIPREELLMNRIIRRNGAAPPFVEFQGELESSVSAFRSMLREAWTRRAVRTLSLDLSPSQLARLSPAEVARTRDKRWESQEQAYHEASLNEVNALIRKYNAAAPYAVRRPYMILSVELEKCFTSATEDIVARLAEGSRQVNLTSNAEVSKPRPMKPWRLRDIIDRLFSRLYPGYPQVADGERSNK</sequence>
<dbReference type="PANTHER" id="PTHR39394:SF1">
    <property type="entry name" value="DNAJ HOMOLOGUE SUBFAMILY C MEMBER 28 CONSERVED DOMAIN-CONTAINING PROTEIN"/>
    <property type="match status" value="1"/>
</dbReference>
<dbReference type="EMBL" id="KL198032">
    <property type="protein sequence ID" value="KDQ15415.1"/>
    <property type="molecule type" value="Genomic_DNA"/>
</dbReference>
<proteinExistence type="predicted"/>
<dbReference type="Proteomes" id="UP000027195">
    <property type="component" value="Unassembled WGS sequence"/>
</dbReference>
<accession>A0A067ML30</accession>